<dbReference type="OrthoDB" id="10255969at2759"/>
<dbReference type="PANTHER" id="PTHR30294:SF38">
    <property type="entry name" value="TRANSPORT PERMEASE PROTEIN"/>
    <property type="match status" value="1"/>
</dbReference>
<feature type="transmembrane region" description="Helical" evidence="8">
    <location>
        <begin position="459"/>
        <end position="480"/>
    </location>
</feature>
<protein>
    <submittedName>
        <fullName evidence="10">ABC transporter G family member 20</fullName>
    </submittedName>
</protein>
<dbReference type="AlphaFoldDB" id="A0A1D2N552"/>
<comment type="subcellular location">
    <subcellularLocation>
        <location evidence="1">Cell membrane</location>
        <topology evidence="1">Multi-pass membrane protein</topology>
    </subcellularLocation>
</comment>
<gene>
    <name evidence="10" type="ORF">Ocin01_06279</name>
</gene>
<comment type="caution">
    <text evidence="10">The sequence shown here is derived from an EMBL/GenBank/DDBJ whole genome shotgun (WGS) entry which is preliminary data.</text>
</comment>
<keyword evidence="3" id="KW-0813">Transport</keyword>
<sequence>MRSGRLLAEKNPNELMNDYGFTLEKVVMRLCRKDTALKLDPEDLAEVLRRRDEVDANTNKTKNPVLDVQMASVIKVPETGVKDTMVRIKALTGKNFAILSRNLILLSFVIWIPVFLCSLICLAIGNDPTHINFGLINDELDYSSVCPTVTRIAGECNIENLSCQYLRQIPDDTVNLKIFKTVEEAVAAVHDGKIWGFIKFPEDFSGVFWERSATGANVDEMVLNASEIIVRLDESSKQIAAPLKKALYDAFEDFIAELLSDCGFDRRQGESVLQFNEPIFGTDNTDFREYIAPSIAVGIIFFFPIITSAIRYIQEKKCGMFERSLVAGVNVWEIMVAYSISEFCVLVLQALLTYLVLTLVFKIKVLGAGILIVITYLLSGYGGVSMGFMFGSFCTEEIQAAMLAMAAFFPNFILSGLIWPVEGMPVALQYVAKALPCTLSSEAVRSVVSRGWEFGHPNVWPGFAILIGYIIGYFILTILIHKIIKR</sequence>
<evidence type="ECO:0000259" key="9">
    <source>
        <dbReference type="PROSITE" id="PS51012"/>
    </source>
</evidence>
<dbReference type="Proteomes" id="UP000094527">
    <property type="component" value="Unassembled WGS sequence"/>
</dbReference>
<comment type="similarity">
    <text evidence="2">Belongs to the ABC-2 integral membrane protein family.</text>
</comment>
<keyword evidence="7 8" id="KW-0472">Membrane</keyword>
<evidence type="ECO:0000313" key="10">
    <source>
        <dbReference type="EMBL" id="ODN00409.1"/>
    </source>
</evidence>
<dbReference type="OMA" id="HWGQELI"/>
<evidence type="ECO:0000256" key="1">
    <source>
        <dbReference type="ARBA" id="ARBA00004651"/>
    </source>
</evidence>
<feature type="transmembrane region" description="Helical" evidence="8">
    <location>
        <begin position="334"/>
        <end position="357"/>
    </location>
</feature>
<keyword evidence="6 8" id="KW-1133">Transmembrane helix</keyword>
<dbReference type="EMBL" id="LJIJ01000209">
    <property type="protein sequence ID" value="ODN00409.1"/>
    <property type="molecule type" value="Genomic_DNA"/>
</dbReference>
<dbReference type="InterPro" id="IPR047817">
    <property type="entry name" value="ABC2_TM_bact-type"/>
</dbReference>
<dbReference type="Pfam" id="PF12698">
    <property type="entry name" value="ABC2_membrane_3"/>
    <property type="match status" value="1"/>
</dbReference>
<dbReference type="STRING" id="48709.A0A1D2N552"/>
<evidence type="ECO:0000256" key="6">
    <source>
        <dbReference type="ARBA" id="ARBA00022989"/>
    </source>
</evidence>
<name>A0A1D2N552_ORCCI</name>
<dbReference type="PROSITE" id="PS51012">
    <property type="entry name" value="ABC_TM2"/>
    <property type="match status" value="1"/>
</dbReference>
<evidence type="ECO:0000256" key="4">
    <source>
        <dbReference type="ARBA" id="ARBA00022475"/>
    </source>
</evidence>
<feature type="transmembrane region" description="Helical" evidence="8">
    <location>
        <begin position="290"/>
        <end position="313"/>
    </location>
</feature>
<evidence type="ECO:0000256" key="3">
    <source>
        <dbReference type="ARBA" id="ARBA00022448"/>
    </source>
</evidence>
<evidence type="ECO:0000256" key="5">
    <source>
        <dbReference type="ARBA" id="ARBA00022692"/>
    </source>
</evidence>
<keyword evidence="11" id="KW-1185">Reference proteome</keyword>
<dbReference type="InterPro" id="IPR051449">
    <property type="entry name" value="ABC-2_transporter_component"/>
</dbReference>
<organism evidence="10 11">
    <name type="scientific">Orchesella cincta</name>
    <name type="common">Springtail</name>
    <name type="synonym">Podura cincta</name>
    <dbReference type="NCBI Taxonomy" id="48709"/>
    <lineage>
        <taxon>Eukaryota</taxon>
        <taxon>Metazoa</taxon>
        <taxon>Ecdysozoa</taxon>
        <taxon>Arthropoda</taxon>
        <taxon>Hexapoda</taxon>
        <taxon>Collembola</taxon>
        <taxon>Entomobryomorpha</taxon>
        <taxon>Entomobryoidea</taxon>
        <taxon>Orchesellidae</taxon>
        <taxon>Orchesellinae</taxon>
        <taxon>Orchesella</taxon>
    </lineage>
</organism>
<feature type="domain" description="ABC transmembrane type-2" evidence="9">
    <location>
        <begin position="244"/>
        <end position="484"/>
    </location>
</feature>
<dbReference type="InterPro" id="IPR013525">
    <property type="entry name" value="ABC2_TM"/>
</dbReference>
<evidence type="ECO:0000256" key="8">
    <source>
        <dbReference type="SAM" id="Phobius"/>
    </source>
</evidence>
<dbReference type="PANTHER" id="PTHR30294">
    <property type="entry name" value="MEMBRANE COMPONENT OF ABC TRANSPORTER YHHJ-RELATED"/>
    <property type="match status" value="1"/>
</dbReference>
<dbReference type="GO" id="GO:0140359">
    <property type="term" value="F:ABC-type transporter activity"/>
    <property type="evidence" value="ECO:0007669"/>
    <property type="project" value="InterPro"/>
</dbReference>
<feature type="transmembrane region" description="Helical" evidence="8">
    <location>
        <begin position="103"/>
        <end position="125"/>
    </location>
</feature>
<proteinExistence type="inferred from homology"/>
<keyword evidence="5 8" id="KW-0812">Transmembrane</keyword>
<evidence type="ECO:0000313" key="11">
    <source>
        <dbReference type="Proteomes" id="UP000094527"/>
    </source>
</evidence>
<feature type="transmembrane region" description="Helical" evidence="8">
    <location>
        <begin position="363"/>
        <end position="388"/>
    </location>
</feature>
<accession>A0A1D2N552</accession>
<reference evidence="10 11" key="1">
    <citation type="journal article" date="2016" name="Genome Biol. Evol.">
        <title>Gene Family Evolution Reflects Adaptation to Soil Environmental Stressors in the Genome of the Collembolan Orchesella cincta.</title>
        <authorList>
            <person name="Faddeeva-Vakhrusheva A."/>
            <person name="Derks M.F."/>
            <person name="Anvar S.Y."/>
            <person name="Agamennone V."/>
            <person name="Suring W."/>
            <person name="Smit S."/>
            <person name="van Straalen N.M."/>
            <person name="Roelofs D."/>
        </authorList>
    </citation>
    <scope>NUCLEOTIDE SEQUENCE [LARGE SCALE GENOMIC DNA]</scope>
    <source>
        <tissue evidence="10">Mixed pool</tissue>
    </source>
</reference>
<dbReference type="GO" id="GO:0005886">
    <property type="term" value="C:plasma membrane"/>
    <property type="evidence" value="ECO:0007669"/>
    <property type="project" value="UniProtKB-SubCell"/>
</dbReference>
<keyword evidence="4" id="KW-1003">Cell membrane</keyword>
<feature type="transmembrane region" description="Helical" evidence="8">
    <location>
        <begin position="400"/>
        <end position="421"/>
    </location>
</feature>
<evidence type="ECO:0000256" key="7">
    <source>
        <dbReference type="ARBA" id="ARBA00023136"/>
    </source>
</evidence>
<evidence type="ECO:0000256" key="2">
    <source>
        <dbReference type="ARBA" id="ARBA00007783"/>
    </source>
</evidence>